<dbReference type="InterPro" id="IPR051533">
    <property type="entry name" value="WaaL-like"/>
</dbReference>
<dbReference type="PANTHER" id="PTHR37422">
    <property type="entry name" value="TEICHURONIC ACID BIOSYNTHESIS PROTEIN TUAE"/>
    <property type="match status" value="1"/>
</dbReference>
<keyword evidence="4 5" id="KW-0472">Membrane</keyword>
<proteinExistence type="predicted"/>
<evidence type="ECO:0000256" key="3">
    <source>
        <dbReference type="ARBA" id="ARBA00022989"/>
    </source>
</evidence>
<keyword evidence="3 5" id="KW-1133">Transmembrane helix</keyword>
<name>A0A3B0YA71_9ZZZZ</name>
<evidence type="ECO:0000259" key="6">
    <source>
        <dbReference type="Pfam" id="PF04932"/>
    </source>
</evidence>
<evidence type="ECO:0000256" key="1">
    <source>
        <dbReference type="ARBA" id="ARBA00004141"/>
    </source>
</evidence>
<dbReference type="PANTHER" id="PTHR37422:SF13">
    <property type="entry name" value="LIPOPOLYSACCHARIDE BIOSYNTHESIS PROTEIN PA4999-RELATED"/>
    <property type="match status" value="1"/>
</dbReference>
<organism evidence="7">
    <name type="scientific">hydrothermal vent metagenome</name>
    <dbReference type="NCBI Taxonomy" id="652676"/>
    <lineage>
        <taxon>unclassified sequences</taxon>
        <taxon>metagenomes</taxon>
        <taxon>ecological metagenomes</taxon>
    </lineage>
</organism>
<protein>
    <recommendedName>
        <fullName evidence="6">O-antigen ligase-related domain-containing protein</fullName>
    </recommendedName>
</protein>
<feature type="transmembrane region" description="Helical" evidence="5">
    <location>
        <begin position="108"/>
        <end position="127"/>
    </location>
</feature>
<accession>A0A3B0YA71</accession>
<evidence type="ECO:0000313" key="7">
    <source>
        <dbReference type="EMBL" id="VAW73263.1"/>
    </source>
</evidence>
<dbReference type="AlphaFoldDB" id="A0A3B0YA71"/>
<feature type="transmembrane region" description="Helical" evidence="5">
    <location>
        <begin position="151"/>
        <end position="168"/>
    </location>
</feature>
<feature type="transmembrane region" description="Helical" evidence="5">
    <location>
        <begin position="85"/>
        <end position="101"/>
    </location>
</feature>
<evidence type="ECO:0000256" key="2">
    <source>
        <dbReference type="ARBA" id="ARBA00022692"/>
    </source>
</evidence>
<feature type="transmembrane region" description="Helical" evidence="5">
    <location>
        <begin position="312"/>
        <end position="330"/>
    </location>
</feature>
<evidence type="ECO:0000256" key="4">
    <source>
        <dbReference type="ARBA" id="ARBA00023136"/>
    </source>
</evidence>
<feature type="transmembrane region" description="Helical" evidence="5">
    <location>
        <begin position="173"/>
        <end position="190"/>
    </location>
</feature>
<feature type="transmembrane region" description="Helical" evidence="5">
    <location>
        <begin position="24"/>
        <end position="45"/>
    </location>
</feature>
<evidence type="ECO:0000256" key="5">
    <source>
        <dbReference type="SAM" id="Phobius"/>
    </source>
</evidence>
<gene>
    <name evidence="7" type="ORF">MNBD_GAMMA15-650</name>
</gene>
<dbReference type="Pfam" id="PF04932">
    <property type="entry name" value="Wzy_C"/>
    <property type="match status" value="1"/>
</dbReference>
<feature type="transmembrane region" description="Helical" evidence="5">
    <location>
        <begin position="219"/>
        <end position="239"/>
    </location>
</feature>
<feature type="domain" description="O-antigen ligase-related" evidence="6">
    <location>
        <begin position="181"/>
        <end position="321"/>
    </location>
</feature>
<dbReference type="GO" id="GO:0016020">
    <property type="term" value="C:membrane"/>
    <property type="evidence" value="ECO:0007669"/>
    <property type="project" value="UniProtKB-SubCell"/>
</dbReference>
<dbReference type="EMBL" id="UOFN01000013">
    <property type="protein sequence ID" value="VAW73263.1"/>
    <property type="molecule type" value="Genomic_DNA"/>
</dbReference>
<sequence length="419" mass="47086">MKIPFLLFLFIVGAEYVGLGSYVPLFRALPIALGISALLLIYVLSKNSISEAYKFKQLKYFSFFIFLTALALFHGLIHSYAIDPLKQQIGYLVLLLIGFYLMDEFRKIALFAMFFVSIHLYLVVINFEKFQQAARVGFYKAGYFLGDGNDFAWSLNVALPMALFLAVYFKKPVYKVAALGGFFLILIGIIGTQSRGATLALSAGILYMWIMVSKQKILGLVYVAIIAAVVALLAPQGYFQRMQTIKSYEEDTSATGRLMAWGHATEMALDHPVLGVGAGSFNSAYGRFYRKPGDPVRWISTHSVYFKILGEYGFGGIFIYLMIIFHTLALNRETRRRIEQAPGELSVPILWPDFLNMSTIGFSVAAMFLSGVNYPHLYLLVALAMATSRLVQREVELLEIKDPNDTENIQPERPVMGFR</sequence>
<comment type="subcellular location">
    <subcellularLocation>
        <location evidence="1">Membrane</location>
        <topology evidence="1">Multi-pass membrane protein</topology>
    </subcellularLocation>
</comment>
<dbReference type="InterPro" id="IPR007016">
    <property type="entry name" value="O-antigen_ligase-rel_domated"/>
</dbReference>
<feature type="transmembrane region" description="Helical" evidence="5">
    <location>
        <begin position="57"/>
        <end position="79"/>
    </location>
</feature>
<keyword evidence="2 5" id="KW-0812">Transmembrane</keyword>
<reference evidence="7" key="1">
    <citation type="submission" date="2018-06" db="EMBL/GenBank/DDBJ databases">
        <authorList>
            <person name="Zhirakovskaya E."/>
        </authorList>
    </citation>
    <scope>NUCLEOTIDE SEQUENCE</scope>
</reference>